<accession>A0A9P7YK39</accession>
<keyword evidence="1" id="KW-0812">Transmembrane</keyword>
<keyword evidence="1" id="KW-0472">Membrane</keyword>
<evidence type="ECO:0000256" key="1">
    <source>
        <dbReference type="SAM" id="Phobius"/>
    </source>
</evidence>
<sequence>MKAVITGATQPVHAHIFCVGVAAPSVPARQLSILFLFAFAMYLLKQALALMTALQLSESASQGPSARTDETNRAKRPNDMRIVKICFCFNFVNAQLYLW</sequence>
<evidence type="ECO:0000313" key="3">
    <source>
        <dbReference type="Proteomes" id="UP000824998"/>
    </source>
</evidence>
<dbReference type="AlphaFoldDB" id="A0A9P7YK39"/>
<gene>
    <name evidence="2" type="ORF">BJ875DRAFT_459423</name>
</gene>
<name>A0A9P7YK39_9HELO</name>
<protein>
    <submittedName>
        <fullName evidence="2">Uncharacterized protein</fullName>
    </submittedName>
</protein>
<comment type="caution">
    <text evidence="2">The sequence shown here is derived from an EMBL/GenBank/DDBJ whole genome shotgun (WGS) entry which is preliminary data.</text>
</comment>
<keyword evidence="1" id="KW-1133">Transmembrane helix</keyword>
<proteinExistence type="predicted"/>
<dbReference type="EMBL" id="MU251435">
    <property type="protein sequence ID" value="KAG9235324.1"/>
    <property type="molecule type" value="Genomic_DNA"/>
</dbReference>
<feature type="transmembrane region" description="Helical" evidence="1">
    <location>
        <begin position="30"/>
        <end position="54"/>
    </location>
</feature>
<organism evidence="2 3">
    <name type="scientific">Amylocarpus encephaloides</name>
    <dbReference type="NCBI Taxonomy" id="45428"/>
    <lineage>
        <taxon>Eukaryota</taxon>
        <taxon>Fungi</taxon>
        <taxon>Dikarya</taxon>
        <taxon>Ascomycota</taxon>
        <taxon>Pezizomycotina</taxon>
        <taxon>Leotiomycetes</taxon>
        <taxon>Helotiales</taxon>
        <taxon>Helotiales incertae sedis</taxon>
        <taxon>Amylocarpus</taxon>
    </lineage>
</organism>
<keyword evidence="3" id="KW-1185">Reference proteome</keyword>
<dbReference type="Proteomes" id="UP000824998">
    <property type="component" value="Unassembled WGS sequence"/>
</dbReference>
<reference evidence="2" key="1">
    <citation type="journal article" date="2021" name="IMA Fungus">
        <title>Genomic characterization of three marine fungi, including Emericellopsis atlantica sp. nov. with signatures of a generalist lifestyle and marine biomass degradation.</title>
        <authorList>
            <person name="Hagestad O.C."/>
            <person name="Hou L."/>
            <person name="Andersen J.H."/>
            <person name="Hansen E.H."/>
            <person name="Altermark B."/>
            <person name="Li C."/>
            <person name="Kuhnert E."/>
            <person name="Cox R.J."/>
            <person name="Crous P.W."/>
            <person name="Spatafora J.W."/>
            <person name="Lail K."/>
            <person name="Amirebrahimi M."/>
            <person name="Lipzen A."/>
            <person name="Pangilinan J."/>
            <person name="Andreopoulos W."/>
            <person name="Hayes R.D."/>
            <person name="Ng V."/>
            <person name="Grigoriev I.V."/>
            <person name="Jackson S.A."/>
            <person name="Sutton T.D.S."/>
            <person name="Dobson A.D.W."/>
            <person name="Rama T."/>
        </authorList>
    </citation>
    <scope>NUCLEOTIDE SEQUENCE</scope>
    <source>
        <strain evidence="2">TRa018bII</strain>
    </source>
</reference>
<evidence type="ECO:0000313" key="2">
    <source>
        <dbReference type="EMBL" id="KAG9235324.1"/>
    </source>
</evidence>